<dbReference type="AlphaFoldDB" id="A0AAX6E0E7"/>
<keyword evidence="2" id="KW-1185">Reference proteome</keyword>
<reference evidence="1" key="2">
    <citation type="submission" date="2023-04" db="EMBL/GenBank/DDBJ databases">
        <authorList>
            <person name="Bruccoleri R.E."/>
            <person name="Oakeley E.J."/>
            <person name="Faust A.-M."/>
            <person name="Dessus-Babus S."/>
            <person name="Altorfer M."/>
            <person name="Burckhardt D."/>
            <person name="Oertli M."/>
            <person name="Naumann U."/>
            <person name="Petersen F."/>
            <person name="Wong J."/>
        </authorList>
    </citation>
    <scope>NUCLEOTIDE SEQUENCE</scope>
    <source>
        <strain evidence="1">GSM-AAB239-AS_SAM_17_03QT</strain>
        <tissue evidence="1">Leaf</tissue>
    </source>
</reference>
<accession>A0AAX6E0E7</accession>
<evidence type="ECO:0000313" key="2">
    <source>
        <dbReference type="Proteomes" id="UP001140949"/>
    </source>
</evidence>
<protein>
    <submittedName>
        <fullName evidence="1">Sulfated surface glycoprotein 185-like</fullName>
    </submittedName>
</protein>
<sequence length="108" mass="12169">MTSIISPTKWCCAPCPCPPPISNIFLFYIYIFLLSMSDTPDTHPPQPFCVAQDITLTQTLVLTLTLIFDRLRQLCRDQSSSKPHQRFPPPPPAAFRPSNRPITIIIAT</sequence>
<dbReference type="Proteomes" id="UP001140949">
    <property type="component" value="Unassembled WGS sequence"/>
</dbReference>
<comment type="caution">
    <text evidence="1">The sequence shown here is derived from an EMBL/GenBank/DDBJ whole genome shotgun (WGS) entry which is preliminary data.</text>
</comment>
<dbReference type="EMBL" id="JANAVB010040818">
    <property type="protein sequence ID" value="KAJ6797532.1"/>
    <property type="molecule type" value="Genomic_DNA"/>
</dbReference>
<name>A0AAX6E0E7_IRIPA</name>
<organism evidence="1 2">
    <name type="scientific">Iris pallida</name>
    <name type="common">Sweet iris</name>
    <dbReference type="NCBI Taxonomy" id="29817"/>
    <lineage>
        <taxon>Eukaryota</taxon>
        <taxon>Viridiplantae</taxon>
        <taxon>Streptophyta</taxon>
        <taxon>Embryophyta</taxon>
        <taxon>Tracheophyta</taxon>
        <taxon>Spermatophyta</taxon>
        <taxon>Magnoliopsida</taxon>
        <taxon>Liliopsida</taxon>
        <taxon>Asparagales</taxon>
        <taxon>Iridaceae</taxon>
        <taxon>Iridoideae</taxon>
        <taxon>Irideae</taxon>
        <taxon>Iris</taxon>
    </lineage>
</organism>
<proteinExistence type="predicted"/>
<evidence type="ECO:0000313" key="1">
    <source>
        <dbReference type="EMBL" id="KAJ6797532.1"/>
    </source>
</evidence>
<gene>
    <name evidence="1" type="ORF">M6B38_217705</name>
</gene>
<reference evidence="1" key="1">
    <citation type="journal article" date="2023" name="GigaByte">
        <title>Genome assembly of the bearded iris, Iris pallida Lam.</title>
        <authorList>
            <person name="Bruccoleri R.E."/>
            <person name="Oakeley E.J."/>
            <person name="Faust A.M.E."/>
            <person name="Altorfer M."/>
            <person name="Dessus-Babus S."/>
            <person name="Burckhardt D."/>
            <person name="Oertli M."/>
            <person name="Naumann U."/>
            <person name="Petersen F."/>
            <person name="Wong J."/>
        </authorList>
    </citation>
    <scope>NUCLEOTIDE SEQUENCE</scope>
    <source>
        <strain evidence="1">GSM-AAB239-AS_SAM_17_03QT</strain>
    </source>
</reference>